<evidence type="ECO:0000256" key="2">
    <source>
        <dbReference type="ARBA" id="ARBA00022658"/>
    </source>
</evidence>
<dbReference type="Pfam" id="PF00621">
    <property type="entry name" value="RhoGEF"/>
    <property type="match status" value="1"/>
</dbReference>
<evidence type="ECO:0000313" key="7">
    <source>
        <dbReference type="Proteomes" id="UP001497497"/>
    </source>
</evidence>
<protein>
    <recommendedName>
        <fullName evidence="5">DH domain-containing protein</fullName>
    </recommendedName>
</protein>
<dbReference type="GO" id="GO:0005085">
    <property type="term" value="F:guanyl-nucleotide exchange factor activity"/>
    <property type="evidence" value="ECO:0007669"/>
    <property type="project" value="UniProtKB-KW"/>
</dbReference>
<gene>
    <name evidence="6" type="ORF">GSLYS_00006906001</name>
</gene>
<feature type="compositionally biased region" description="Basic and acidic residues" evidence="4">
    <location>
        <begin position="817"/>
        <end position="830"/>
    </location>
</feature>
<dbReference type="AlphaFoldDB" id="A0AAV2HKZ5"/>
<evidence type="ECO:0000256" key="3">
    <source>
        <dbReference type="SAM" id="Coils"/>
    </source>
</evidence>
<dbReference type="InterPro" id="IPR000219">
    <property type="entry name" value="DH_dom"/>
</dbReference>
<dbReference type="Pfam" id="PF19057">
    <property type="entry name" value="PH_19"/>
    <property type="match status" value="1"/>
</dbReference>
<comment type="caution">
    <text evidence="6">The sequence shown here is derived from an EMBL/GenBank/DDBJ whole genome shotgun (WGS) entry which is preliminary data.</text>
</comment>
<dbReference type="GO" id="GO:0030036">
    <property type="term" value="P:actin cytoskeleton organization"/>
    <property type="evidence" value="ECO:0007669"/>
    <property type="project" value="TreeGrafter"/>
</dbReference>
<feature type="compositionally biased region" description="Polar residues" evidence="4">
    <location>
        <begin position="894"/>
        <end position="903"/>
    </location>
</feature>
<organism evidence="6 7">
    <name type="scientific">Lymnaea stagnalis</name>
    <name type="common">Great pond snail</name>
    <name type="synonym">Helix stagnalis</name>
    <dbReference type="NCBI Taxonomy" id="6523"/>
    <lineage>
        <taxon>Eukaryota</taxon>
        <taxon>Metazoa</taxon>
        <taxon>Spiralia</taxon>
        <taxon>Lophotrochozoa</taxon>
        <taxon>Mollusca</taxon>
        <taxon>Gastropoda</taxon>
        <taxon>Heterobranchia</taxon>
        <taxon>Euthyneura</taxon>
        <taxon>Panpulmonata</taxon>
        <taxon>Hygrophila</taxon>
        <taxon>Lymnaeoidea</taxon>
        <taxon>Lymnaeidae</taxon>
        <taxon>Lymnaea</taxon>
    </lineage>
</organism>
<proteinExistence type="predicted"/>
<evidence type="ECO:0000313" key="6">
    <source>
        <dbReference type="EMBL" id="CAL1532888.1"/>
    </source>
</evidence>
<dbReference type="InterPro" id="IPR036322">
    <property type="entry name" value="WD40_repeat_dom_sf"/>
</dbReference>
<accession>A0AAV2HKZ5</accession>
<dbReference type="GO" id="GO:0005737">
    <property type="term" value="C:cytoplasm"/>
    <property type="evidence" value="ECO:0007669"/>
    <property type="project" value="UniProtKB-ARBA"/>
</dbReference>
<dbReference type="Pfam" id="PF19056">
    <property type="entry name" value="WD40_2"/>
    <property type="match status" value="1"/>
</dbReference>
<feature type="compositionally biased region" description="Low complexity" evidence="4">
    <location>
        <begin position="905"/>
        <end position="922"/>
    </location>
</feature>
<keyword evidence="7" id="KW-1185">Reference proteome</keyword>
<feature type="region of interest" description="Disordered" evidence="4">
    <location>
        <begin position="887"/>
        <end position="944"/>
    </location>
</feature>
<name>A0AAV2HKZ5_LYMST</name>
<feature type="domain" description="DH" evidence="5">
    <location>
        <begin position="1"/>
        <end position="183"/>
    </location>
</feature>
<dbReference type="PROSITE" id="PS50010">
    <property type="entry name" value="DH_2"/>
    <property type="match status" value="1"/>
</dbReference>
<evidence type="ECO:0000256" key="1">
    <source>
        <dbReference type="ARBA" id="ARBA00022553"/>
    </source>
</evidence>
<evidence type="ECO:0000259" key="5">
    <source>
        <dbReference type="PROSITE" id="PS50010"/>
    </source>
</evidence>
<dbReference type="SMART" id="SM00325">
    <property type="entry name" value="RhoGEF"/>
    <property type="match status" value="1"/>
</dbReference>
<keyword evidence="3" id="KW-0175">Coiled coil</keyword>
<dbReference type="Gene3D" id="1.20.900.10">
    <property type="entry name" value="Dbl homology (DH) domain"/>
    <property type="match status" value="1"/>
</dbReference>
<dbReference type="CDD" id="cd00160">
    <property type="entry name" value="RhoGEF"/>
    <property type="match status" value="1"/>
</dbReference>
<dbReference type="SUPFAM" id="SSF48065">
    <property type="entry name" value="DBL homology domain (DH-domain)"/>
    <property type="match status" value="1"/>
</dbReference>
<sequence>MIVEQIIKSEQSYLESLERILKEYEKTVVEFIHNPKSRLKHVFAPMRDIISHHKMFQIEMSESARKWNEEDKIGDTFTASFSKTILVDAYSKYINNFPAAMEEIRTLRRNKSSFEEFLMKQEKQGVDRLSIFGLMVKPVQRFPQFIMFLQDLIKYTPTNHHDRRPLQLALTELENVAYKLNERKRQSEQQFQAQQIVHKIVKQKVQHMLTALNLNPDTKRRFLRADMVELVVGTRNGDISNIKSKKRRLILMNDLVLCVKVMTKDQSGFVIEKLGLRWMANLRDLELKETAITPEMLTEPEDDPFHLYADLTEMLHDYSVLSQISGLMGTLKRSYAGHGLNEELIHEVSRDLQRMIQLKDEQLRLVNSCSLVLEDKSKSDKPVTYVIHTETSSIKQDWCVDFLMAKLALDKANMPAWDGTINSDDDTCDIIPAQFMKHLLVDVRRSYTKIKCAVSTFLSPEKSTFSVGVQHLWVCSSSPNLGQISVLSIQNSRPSLMESFNACTCEITAVEMVPGFGTLTVPEDYIFAEDTVWVSTAINEILIFPLTSSDGVHRSATAVLRTLAAVVSLKFVDERLFCGCNNGVMAVYSRHEKGNWETLTPANMEFGISFVKIHFVHEEDLYLSCGNQLILLDTDSLQLTAQHTLMTEQESAIDSVVKSGVGLWVAFHDSSVIKLFHIESMENLQELSVGNFLNRIRAGRPLVSALGTDIPRFQKNMVVTSLATSKGLLWIGTSSGIVLTVPLPRLSGGVPLYRGRPRVSLHAHKGPVKFLIPLSCSTSTIELNRGSSLRSYLRSRPSLRNLKREQTEPGEQNIPEETEKSTEASFDESRFALRRNNRRITETDRRSKTLSFRSELDERIEQSEPSEAEDIRELEQLCDVLLEDSHERGEMSDTDPSVSNLSPRDSAASQSPCTSSSSASSFRDNDSGPLKGKTLARSGLSRQTMSRKASNNAVILLSGGDGYCDLDYSRSQAKTEGACVMLWIYKF</sequence>
<dbReference type="FunFam" id="1.20.900.10:FF:000003">
    <property type="entry name" value="Rho guanine nucleotide exchange factor 10 like"/>
    <property type="match status" value="1"/>
</dbReference>
<reference evidence="6 7" key="1">
    <citation type="submission" date="2024-04" db="EMBL/GenBank/DDBJ databases">
        <authorList>
            <consortium name="Genoscope - CEA"/>
            <person name="William W."/>
        </authorList>
    </citation>
    <scope>NUCLEOTIDE SEQUENCE [LARGE SCALE GENOMIC DNA]</scope>
</reference>
<keyword evidence="1" id="KW-0597">Phosphoprotein</keyword>
<dbReference type="InterPro" id="IPR035899">
    <property type="entry name" value="DBL_dom_sf"/>
</dbReference>
<dbReference type="Proteomes" id="UP001497497">
    <property type="component" value="Unassembled WGS sequence"/>
</dbReference>
<evidence type="ECO:0000256" key="4">
    <source>
        <dbReference type="SAM" id="MobiDB-lite"/>
    </source>
</evidence>
<dbReference type="GO" id="GO:0051496">
    <property type="term" value="P:positive regulation of stress fiber assembly"/>
    <property type="evidence" value="ECO:0007669"/>
    <property type="project" value="TreeGrafter"/>
</dbReference>
<dbReference type="InterPro" id="IPR039919">
    <property type="entry name" value="ARHGEF10/ARHGEF17"/>
</dbReference>
<dbReference type="EMBL" id="CAXITT010000127">
    <property type="protein sequence ID" value="CAL1532888.1"/>
    <property type="molecule type" value="Genomic_DNA"/>
</dbReference>
<dbReference type="SUPFAM" id="SSF50978">
    <property type="entry name" value="WD40 repeat-like"/>
    <property type="match status" value="1"/>
</dbReference>
<feature type="region of interest" description="Disordered" evidence="4">
    <location>
        <begin position="797"/>
        <end position="830"/>
    </location>
</feature>
<feature type="region of interest" description="Disordered" evidence="4">
    <location>
        <begin position="842"/>
        <end position="871"/>
    </location>
</feature>
<dbReference type="PANTHER" id="PTHR12877:SF7">
    <property type="entry name" value="RHO GUANINE NUCLEOTIDE EXCHANGE FACTOR 10-LIKE PROTEIN"/>
    <property type="match status" value="1"/>
</dbReference>
<feature type="coiled-coil region" evidence="3">
    <location>
        <begin position="7"/>
        <end position="34"/>
    </location>
</feature>
<dbReference type="PANTHER" id="PTHR12877">
    <property type="entry name" value="RHO GUANINE NUCLEOTIDE EXCHANGE FACTOR"/>
    <property type="match status" value="1"/>
</dbReference>
<keyword evidence="2" id="KW-0344">Guanine-nucleotide releasing factor</keyword>